<dbReference type="GO" id="GO:0005829">
    <property type="term" value="C:cytosol"/>
    <property type="evidence" value="ECO:0007669"/>
    <property type="project" value="TreeGrafter"/>
</dbReference>
<keyword evidence="11" id="KW-0966">Cell projection</keyword>
<keyword evidence="4 5" id="KW-0975">Bacterial flagellum</keyword>
<dbReference type="NCBIfam" id="NF004238">
    <property type="entry name" value="PRK05682.1-1"/>
    <property type="match status" value="1"/>
</dbReference>
<dbReference type="Gene3D" id="2.60.98.20">
    <property type="entry name" value="Flagellar hook protein FlgE"/>
    <property type="match status" value="1"/>
</dbReference>
<dbReference type="SUPFAM" id="SSF117143">
    <property type="entry name" value="Flagellar hook protein flgE"/>
    <property type="match status" value="1"/>
</dbReference>
<dbReference type="GO" id="GO:0009424">
    <property type="term" value="C:bacterial-type flagellum hook"/>
    <property type="evidence" value="ECO:0007669"/>
    <property type="project" value="TreeGrafter"/>
</dbReference>
<feature type="region of interest" description="Disordered" evidence="6">
    <location>
        <begin position="329"/>
        <end position="358"/>
    </location>
</feature>
<dbReference type="RefSeq" id="WP_090541721.1">
    <property type="nucleotide sequence ID" value="NZ_FNSR01000001.1"/>
</dbReference>
<dbReference type="Proteomes" id="UP000199120">
    <property type="component" value="Unassembled WGS sequence"/>
</dbReference>
<dbReference type="AlphaFoldDB" id="A0A1H7SLC0"/>
<sequence length="402" mass="41450">MGYQQGLSGLAAASNDLDVIGNNIANANTVGFKQSTAQFQDVYANTLASSVNTQIGLGASLSEVQQDFSQGTITTTGQSLDVAINGSGFFQMSDNGSITYSRNGVFQLDPNGDIVNAQGLQLMGYAANASGVINTASTVPLQVPTTNLAPQPTANVDASVNLNAQQSPPATTPFSESDSTSYNYSTSAVVYDSLGGKQTLNVYYVMNSTGNWDVYAGTAGNATQVGSMQFDQGGNLTSPTNGEMTVTVDPTDGAATNQQITINVTGTTQYGSANGPYNVQPDGYATGQLTGFTVGADGTLTGQYSNGQTQALGQIVLATFNNPNGLHDLGGNEYAQTSESGAPQVSTPGSTNHGSLTGGAIEASNVNLTNQLVDLITAQRNYQANAQTIKTQQTVDQTLLNL</sequence>
<feature type="compositionally biased region" description="Polar residues" evidence="6">
    <location>
        <begin position="334"/>
        <end position="355"/>
    </location>
</feature>
<dbReference type="Pfam" id="PF22692">
    <property type="entry name" value="LlgE_F_G_D1"/>
    <property type="match status" value="1"/>
</dbReference>
<protein>
    <recommendedName>
        <fullName evidence="3 5">Flagellar hook protein FlgE</fullName>
    </recommendedName>
</protein>
<gene>
    <name evidence="11" type="ORF">SAMN05192542_112110</name>
</gene>
<dbReference type="InterPro" id="IPR001444">
    <property type="entry name" value="Flag_bb_rod_N"/>
</dbReference>
<comment type="subcellular location">
    <subcellularLocation>
        <location evidence="1 5">Bacterial flagellum basal body</location>
    </subcellularLocation>
</comment>
<dbReference type="PANTHER" id="PTHR30435:SF1">
    <property type="entry name" value="FLAGELLAR HOOK PROTEIN FLGE"/>
    <property type="match status" value="1"/>
</dbReference>
<dbReference type="GO" id="GO:0009425">
    <property type="term" value="C:bacterial-type flagellum basal body"/>
    <property type="evidence" value="ECO:0007669"/>
    <property type="project" value="UniProtKB-SubCell"/>
</dbReference>
<feature type="domain" description="Flagellar basal-body/hook protein C-terminal" evidence="8">
    <location>
        <begin position="359"/>
        <end position="402"/>
    </location>
</feature>
<dbReference type="InterPro" id="IPR020013">
    <property type="entry name" value="Flagellar_FlgE/F/G"/>
</dbReference>
<dbReference type="GO" id="GO:0071978">
    <property type="term" value="P:bacterial-type flagellum-dependent swarming motility"/>
    <property type="evidence" value="ECO:0007669"/>
    <property type="project" value="TreeGrafter"/>
</dbReference>
<evidence type="ECO:0000256" key="3">
    <source>
        <dbReference type="ARBA" id="ARBA00019015"/>
    </source>
</evidence>
<evidence type="ECO:0000256" key="2">
    <source>
        <dbReference type="ARBA" id="ARBA00009677"/>
    </source>
</evidence>
<feature type="domain" description="Flagellar hook protein FlgE D2" evidence="9">
    <location>
        <begin position="161"/>
        <end position="284"/>
    </location>
</feature>
<evidence type="ECO:0000256" key="5">
    <source>
        <dbReference type="RuleBase" id="RU362116"/>
    </source>
</evidence>
<accession>A0A1H7SLC0</accession>
<keyword evidence="11" id="KW-0282">Flagellum</keyword>
<evidence type="ECO:0000313" key="12">
    <source>
        <dbReference type="Proteomes" id="UP000199120"/>
    </source>
</evidence>
<evidence type="ECO:0000259" key="7">
    <source>
        <dbReference type="Pfam" id="PF00460"/>
    </source>
</evidence>
<evidence type="ECO:0000256" key="4">
    <source>
        <dbReference type="ARBA" id="ARBA00023143"/>
    </source>
</evidence>
<dbReference type="STRING" id="416943.SAMN05445871_0371"/>
<dbReference type="OrthoDB" id="8578401at2"/>
<proteinExistence type="inferred from homology"/>
<dbReference type="InterPro" id="IPR019776">
    <property type="entry name" value="Flagellar_basal_body_rod_CS"/>
</dbReference>
<dbReference type="InterPro" id="IPR010930">
    <property type="entry name" value="Flg_bb/hook_C_dom"/>
</dbReference>
<reference evidence="12" key="1">
    <citation type="submission" date="2016-10" db="EMBL/GenBank/DDBJ databases">
        <authorList>
            <person name="Varghese N."/>
            <person name="Submissions S."/>
        </authorList>
    </citation>
    <scope>NUCLEOTIDE SEQUENCE [LARGE SCALE GENOMIC DNA]</scope>
    <source>
        <strain evidence="12">LMG 26416</strain>
    </source>
</reference>
<dbReference type="Pfam" id="PF06429">
    <property type="entry name" value="Flg_bbr_C"/>
    <property type="match status" value="1"/>
</dbReference>
<keyword evidence="11" id="KW-0969">Cilium</keyword>
<organism evidence="11 12">
    <name type="scientific">Paraburkholderia caballeronis</name>
    <dbReference type="NCBI Taxonomy" id="416943"/>
    <lineage>
        <taxon>Bacteria</taxon>
        <taxon>Pseudomonadati</taxon>
        <taxon>Pseudomonadota</taxon>
        <taxon>Betaproteobacteria</taxon>
        <taxon>Burkholderiales</taxon>
        <taxon>Burkholderiaceae</taxon>
        <taxon>Paraburkholderia</taxon>
    </lineage>
</organism>
<dbReference type="PROSITE" id="PS00588">
    <property type="entry name" value="FLAGELLA_BB_ROD"/>
    <property type="match status" value="1"/>
</dbReference>
<keyword evidence="12" id="KW-1185">Reference proteome</keyword>
<feature type="domain" description="Flagellar hook protein FlgE/F/G-like D1" evidence="10">
    <location>
        <begin position="83"/>
        <end position="143"/>
    </location>
</feature>
<evidence type="ECO:0000259" key="8">
    <source>
        <dbReference type="Pfam" id="PF06429"/>
    </source>
</evidence>
<comment type="similarity">
    <text evidence="2 5">Belongs to the flagella basal body rod proteins family.</text>
</comment>
<evidence type="ECO:0000256" key="6">
    <source>
        <dbReference type="SAM" id="MobiDB-lite"/>
    </source>
</evidence>
<dbReference type="PANTHER" id="PTHR30435">
    <property type="entry name" value="FLAGELLAR PROTEIN"/>
    <property type="match status" value="1"/>
</dbReference>
<dbReference type="InterPro" id="IPR053967">
    <property type="entry name" value="LlgE_F_G-like_D1"/>
</dbReference>
<evidence type="ECO:0000256" key="1">
    <source>
        <dbReference type="ARBA" id="ARBA00004117"/>
    </source>
</evidence>
<dbReference type="InterPro" id="IPR037925">
    <property type="entry name" value="FlgE/F/G-like"/>
</dbReference>
<name>A0A1H7SLC0_9BURK</name>
<dbReference type="InterPro" id="IPR037058">
    <property type="entry name" value="Falgellar_hook_FlgE_sf"/>
</dbReference>
<evidence type="ECO:0000259" key="9">
    <source>
        <dbReference type="Pfam" id="PF07559"/>
    </source>
</evidence>
<dbReference type="Pfam" id="PF00460">
    <property type="entry name" value="Flg_bb_rod"/>
    <property type="match status" value="1"/>
</dbReference>
<evidence type="ECO:0000259" key="10">
    <source>
        <dbReference type="Pfam" id="PF22692"/>
    </source>
</evidence>
<dbReference type="InterPro" id="IPR011491">
    <property type="entry name" value="FlgE_D2"/>
</dbReference>
<evidence type="ECO:0000313" key="11">
    <source>
        <dbReference type="EMBL" id="SEL73450.1"/>
    </source>
</evidence>
<dbReference type="Pfam" id="PF07559">
    <property type="entry name" value="FlgE_D2"/>
    <property type="match status" value="1"/>
</dbReference>
<dbReference type="EMBL" id="FOAJ01000012">
    <property type="protein sequence ID" value="SEL73450.1"/>
    <property type="molecule type" value="Genomic_DNA"/>
</dbReference>
<dbReference type="NCBIfam" id="TIGR03506">
    <property type="entry name" value="FlgEFG_subfam"/>
    <property type="match status" value="1"/>
</dbReference>
<comment type="function">
    <text evidence="5">A flexible structure which links the flagellar filament to the drive apparatus in the basal body.</text>
</comment>
<feature type="domain" description="Flagellar basal body rod protein N-terminal" evidence="7">
    <location>
        <begin position="6"/>
        <end position="33"/>
    </location>
</feature>